<name>A0A139AEV2_GONPJ</name>
<evidence type="ECO:0000313" key="2">
    <source>
        <dbReference type="EMBL" id="KXS15331.1"/>
    </source>
</evidence>
<dbReference type="PANTHER" id="PTHR47219:SF20">
    <property type="entry name" value="TBC1 DOMAIN FAMILY MEMBER 2B"/>
    <property type="match status" value="1"/>
</dbReference>
<dbReference type="InterPro" id="IPR050302">
    <property type="entry name" value="Rab_GAP_TBC_domain"/>
</dbReference>
<proteinExistence type="predicted"/>
<dbReference type="PROSITE" id="PS50086">
    <property type="entry name" value="TBC_RABGAP"/>
    <property type="match status" value="1"/>
</dbReference>
<dbReference type="Proteomes" id="UP000070544">
    <property type="component" value="Unassembled WGS sequence"/>
</dbReference>
<dbReference type="STRING" id="1344416.A0A139AEV2"/>
<dbReference type="PANTHER" id="PTHR47219">
    <property type="entry name" value="RAB GTPASE-ACTIVATING PROTEIN 1-LIKE"/>
    <property type="match status" value="1"/>
</dbReference>
<evidence type="ECO:0000259" key="1">
    <source>
        <dbReference type="PROSITE" id="PS50086"/>
    </source>
</evidence>
<dbReference type="OrthoDB" id="294251at2759"/>
<dbReference type="AlphaFoldDB" id="A0A139AEV2"/>
<reference evidence="2 3" key="1">
    <citation type="journal article" date="2015" name="Genome Biol. Evol.">
        <title>Phylogenomic analyses indicate that early fungi evolved digesting cell walls of algal ancestors of land plants.</title>
        <authorList>
            <person name="Chang Y."/>
            <person name="Wang S."/>
            <person name="Sekimoto S."/>
            <person name="Aerts A.L."/>
            <person name="Choi C."/>
            <person name="Clum A."/>
            <person name="LaButti K.M."/>
            <person name="Lindquist E.A."/>
            <person name="Yee Ngan C."/>
            <person name="Ohm R.A."/>
            <person name="Salamov A.A."/>
            <person name="Grigoriev I.V."/>
            <person name="Spatafora J.W."/>
            <person name="Berbee M.L."/>
        </authorList>
    </citation>
    <scope>NUCLEOTIDE SEQUENCE [LARGE SCALE GENOMIC DNA]</scope>
    <source>
        <strain evidence="2 3">JEL478</strain>
    </source>
</reference>
<organism evidence="2 3">
    <name type="scientific">Gonapodya prolifera (strain JEL478)</name>
    <name type="common">Monoblepharis prolifera</name>
    <dbReference type="NCBI Taxonomy" id="1344416"/>
    <lineage>
        <taxon>Eukaryota</taxon>
        <taxon>Fungi</taxon>
        <taxon>Fungi incertae sedis</taxon>
        <taxon>Chytridiomycota</taxon>
        <taxon>Chytridiomycota incertae sedis</taxon>
        <taxon>Monoblepharidomycetes</taxon>
        <taxon>Monoblepharidales</taxon>
        <taxon>Gonapodyaceae</taxon>
        <taxon>Gonapodya</taxon>
    </lineage>
</organism>
<dbReference type="Pfam" id="PF00566">
    <property type="entry name" value="RabGAP-TBC"/>
    <property type="match status" value="1"/>
</dbReference>
<gene>
    <name evidence="2" type="ORF">M427DRAFT_327776</name>
</gene>
<dbReference type="GO" id="GO:0031267">
    <property type="term" value="F:small GTPase binding"/>
    <property type="evidence" value="ECO:0007669"/>
    <property type="project" value="TreeGrafter"/>
</dbReference>
<dbReference type="SUPFAM" id="SSF47923">
    <property type="entry name" value="Ypt/Rab-GAP domain of gyp1p"/>
    <property type="match status" value="1"/>
</dbReference>
<dbReference type="InterPro" id="IPR035969">
    <property type="entry name" value="Rab-GAP_TBC_sf"/>
</dbReference>
<keyword evidence="3" id="KW-1185">Reference proteome</keyword>
<dbReference type="EMBL" id="KQ965763">
    <property type="protein sequence ID" value="KXS15331.1"/>
    <property type="molecule type" value="Genomic_DNA"/>
</dbReference>
<feature type="domain" description="Rab-GAP TBC" evidence="1">
    <location>
        <begin position="1"/>
        <end position="35"/>
    </location>
</feature>
<dbReference type="InterPro" id="IPR000195">
    <property type="entry name" value="Rab-GAP-TBC_dom"/>
</dbReference>
<evidence type="ECO:0000313" key="3">
    <source>
        <dbReference type="Proteomes" id="UP000070544"/>
    </source>
</evidence>
<sequence>MDLGMLTYSWLMTVFLTQVQLSAGVRVLDAFFLDGPAFLYWMALAILKMNEEEPKKARDEEKASRILKGFFESLGCDEDNVTSTGSPDEVSGAVQATLELEDLSTASRKQPSPSTPFEQMLTIAYGQFSHVVTLVVIEDLRNKSRLTVVHKMDDSSEKSRTRDLQEMFTSFKLDEVTAIFDELATAKSSNPTADVRSEQAAHPDEDRLLESASIRGGWGLPAPGPFHARLDVPLRTFPAVFSKLSPWRSVEQPLSSPTTSLFSQAAVYSRSGVGSAQRRAGFRCRRQAAPF</sequence>
<dbReference type="Gene3D" id="1.10.472.80">
    <property type="entry name" value="Ypt/Rab-GAP domain of gyp1p, domain 3"/>
    <property type="match status" value="1"/>
</dbReference>
<dbReference type="GO" id="GO:0005096">
    <property type="term" value="F:GTPase activator activity"/>
    <property type="evidence" value="ECO:0007669"/>
    <property type="project" value="TreeGrafter"/>
</dbReference>
<accession>A0A139AEV2</accession>
<protein>
    <recommendedName>
        <fullName evidence="1">Rab-GAP TBC domain-containing protein</fullName>
    </recommendedName>
</protein>